<dbReference type="EMBL" id="CAJPVJ010019109">
    <property type="protein sequence ID" value="CAG2177200.1"/>
    <property type="molecule type" value="Genomic_DNA"/>
</dbReference>
<evidence type="ECO:0000313" key="4">
    <source>
        <dbReference type="EMBL" id="CAD7660062.1"/>
    </source>
</evidence>
<dbReference type="PIRSF" id="PIRSF000422">
    <property type="entry name" value="N-terminal-AcTrfase-A_aux_su"/>
    <property type="match status" value="1"/>
</dbReference>
<dbReference type="PANTHER" id="PTHR22767:SF2">
    <property type="entry name" value="N(ALPHA)-ACETYLTRANSFERASE 15_16, ISOFORM A"/>
    <property type="match status" value="1"/>
</dbReference>
<dbReference type="Gene3D" id="1.25.40.1010">
    <property type="match status" value="1"/>
</dbReference>
<dbReference type="Gene3D" id="1.25.40.1040">
    <property type="match status" value="1"/>
</dbReference>
<feature type="region of interest" description="Disordered" evidence="3">
    <location>
        <begin position="437"/>
        <end position="478"/>
    </location>
</feature>
<feature type="non-terminal residue" evidence="4">
    <location>
        <position position="1"/>
    </location>
</feature>
<keyword evidence="5" id="KW-1185">Reference proteome</keyword>
<feature type="compositionally biased region" description="Basic residues" evidence="3">
    <location>
        <begin position="442"/>
        <end position="451"/>
    </location>
</feature>
<dbReference type="Proteomes" id="UP000728032">
    <property type="component" value="Unassembled WGS sequence"/>
</dbReference>
<dbReference type="InterPro" id="IPR011990">
    <property type="entry name" value="TPR-like_helical_dom_sf"/>
</dbReference>
<organism evidence="4">
    <name type="scientific">Oppiella nova</name>
    <dbReference type="NCBI Taxonomy" id="334625"/>
    <lineage>
        <taxon>Eukaryota</taxon>
        <taxon>Metazoa</taxon>
        <taxon>Ecdysozoa</taxon>
        <taxon>Arthropoda</taxon>
        <taxon>Chelicerata</taxon>
        <taxon>Arachnida</taxon>
        <taxon>Acari</taxon>
        <taxon>Acariformes</taxon>
        <taxon>Sarcoptiformes</taxon>
        <taxon>Oribatida</taxon>
        <taxon>Brachypylina</taxon>
        <taxon>Oppioidea</taxon>
        <taxon>Oppiidae</taxon>
        <taxon>Oppiella</taxon>
    </lineage>
</organism>
<dbReference type="PANTHER" id="PTHR22767">
    <property type="entry name" value="N-TERMINAL ACETYLTRANSFERASE-RELATED"/>
    <property type="match status" value="1"/>
</dbReference>
<dbReference type="AlphaFoldDB" id="A0A7R9QVK9"/>
<evidence type="ECO:0000256" key="3">
    <source>
        <dbReference type="SAM" id="MobiDB-lite"/>
    </source>
</evidence>
<dbReference type="GO" id="GO:0031415">
    <property type="term" value="C:NatA complex"/>
    <property type="evidence" value="ECO:0007669"/>
    <property type="project" value="TreeGrafter"/>
</dbReference>
<keyword evidence="1" id="KW-0677">Repeat</keyword>
<evidence type="ECO:0000313" key="5">
    <source>
        <dbReference type="Proteomes" id="UP000728032"/>
    </source>
</evidence>
<evidence type="ECO:0000256" key="2">
    <source>
        <dbReference type="ARBA" id="ARBA00022803"/>
    </source>
</evidence>
<feature type="compositionally biased region" description="Basic and acidic residues" evidence="3">
    <location>
        <begin position="453"/>
        <end position="463"/>
    </location>
</feature>
<dbReference type="Pfam" id="PF12569">
    <property type="entry name" value="NatA_aux_su"/>
    <property type="match status" value="1"/>
</dbReference>
<dbReference type="InterPro" id="IPR019734">
    <property type="entry name" value="TPR_rpt"/>
</dbReference>
<dbReference type="SMART" id="SM00028">
    <property type="entry name" value="TPR"/>
    <property type="match status" value="2"/>
</dbReference>
<dbReference type="OrthoDB" id="10263032at2759"/>
<accession>A0A7R9QVK9</accession>
<gene>
    <name evidence="4" type="ORF">ONB1V03_LOCUS16633</name>
</gene>
<proteinExistence type="predicted"/>
<evidence type="ECO:0000256" key="1">
    <source>
        <dbReference type="ARBA" id="ARBA00022737"/>
    </source>
</evidence>
<keyword evidence="2" id="KW-0802">TPR repeat</keyword>
<reference evidence="4" key="1">
    <citation type="submission" date="2020-11" db="EMBL/GenBank/DDBJ databases">
        <authorList>
            <person name="Tran Van P."/>
        </authorList>
    </citation>
    <scope>NUCLEOTIDE SEQUENCE</scope>
</reference>
<dbReference type="SUPFAM" id="SSF48452">
    <property type="entry name" value="TPR-like"/>
    <property type="match status" value="1"/>
</dbReference>
<dbReference type="EMBL" id="OC933934">
    <property type="protein sequence ID" value="CAD7660062.1"/>
    <property type="molecule type" value="Genomic_DNA"/>
</dbReference>
<dbReference type="InterPro" id="IPR021183">
    <property type="entry name" value="NatA_aux_su"/>
</dbReference>
<sequence length="597" mass="69658">ATGAQTRLAGENYEQSELLLYQVMILKEARNYSEALTYLERNESEICDKLAISEYKSELMVNVGKVKEAKKVIKDQLIGRNPENANYYQLLERALSLSPEQETERLKLYLDFQRQYPRAQMPYRLPLNFVTNPDLFKEMVDMYLRKSLRKGQPALFKDIKNLYNNEFRDKSNKSLINSKRLPKKIEIIEDLMLSYVQNLINFDSFDSTESSWGSEATTCLLWVYYYLAQHYDYLSDYTQALKYVNIALDHTPTLIELFVIKAKIYRHSGDISEAVKYVDEAQSLDTADRYLNSKCAKYLLRANKVTEAEEMCAKFTREGVSASENLNEMQCMWFQTESAIAYQRQEKFGEALKKCVEIDRHFAEINEDQFDFHTYCMRKMTLRSYIELLRLEDVLKSHAFYFRAARIAIEVYLRLHDKPLGDEEDVEDKNVANMSASELKKLRNKQRKAKLRATAEKGTDGDNKGQQNDKNNENSGELHQEKLDVSKLERPDHPLDEAIKFLTPLQMLAANRLDTHLLAFEIYFRKNKVMLMLQSLKRAVRLSDDIHPTLQTQLRQFSAFVESNKEQLNEALIKVLDREWPKMPKVSADVSNDSSIN</sequence>
<protein>
    <submittedName>
        <fullName evidence="4">Uncharacterized protein</fullName>
    </submittedName>
</protein>
<name>A0A7R9QVK9_9ACAR</name>